<name>A0AAW6AXR0_CLOSY</name>
<dbReference type="Gene3D" id="2.160.20.80">
    <property type="entry name" value="E3 ubiquitin-protein ligase SopA"/>
    <property type="match status" value="2"/>
</dbReference>
<dbReference type="AlphaFoldDB" id="A0AAW6AXR0"/>
<evidence type="ECO:0000313" key="2">
    <source>
        <dbReference type="Proteomes" id="UP001300871"/>
    </source>
</evidence>
<gene>
    <name evidence="1" type="ORF">PM006_09155</name>
</gene>
<dbReference type="PANTHER" id="PTHR14136">
    <property type="entry name" value="BTB_POZ DOMAIN-CONTAINING PROTEIN KCTD9"/>
    <property type="match status" value="1"/>
</dbReference>
<organism evidence="1 2">
    <name type="scientific">Clostridium symbiosum</name>
    <name type="common">Bacteroides symbiosus</name>
    <dbReference type="NCBI Taxonomy" id="1512"/>
    <lineage>
        <taxon>Bacteria</taxon>
        <taxon>Bacillati</taxon>
        <taxon>Bacillota</taxon>
        <taxon>Clostridia</taxon>
        <taxon>Lachnospirales</taxon>
        <taxon>Lachnospiraceae</taxon>
        <taxon>Otoolea</taxon>
    </lineage>
</organism>
<dbReference type="SUPFAM" id="SSF141571">
    <property type="entry name" value="Pentapeptide repeat-like"/>
    <property type="match status" value="1"/>
</dbReference>
<evidence type="ECO:0000313" key="1">
    <source>
        <dbReference type="EMBL" id="MDB2000367.1"/>
    </source>
</evidence>
<dbReference type="Pfam" id="PF00805">
    <property type="entry name" value="Pentapeptide"/>
    <property type="match status" value="2"/>
</dbReference>
<protein>
    <submittedName>
        <fullName evidence="1">Pentapeptide repeat-containing protein</fullName>
    </submittedName>
</protein>
<reference evidence="1" key="1">
    <citation type="submission" date="2023-01" db="EMBL/GenBank/DDBJ databases">
        <title>Human gut microbiome strain richness.</title>
        <authorList>
            <person name="Chen-Liaw A."/>
        </authorList>
    </citation>
    <scope>NUCLEOTIDE SEQUENCE</scope>
    <source>
        <strain evidence="1">B1_m1001713B170214d0_201011</strain>
    </source>
</reference>
<dbReference type="InterPro" id="IPR001646">
    <property type="entry name" value="5peptide_repeat"/>
</dbReference>
<dbReference type="RefSeq" id="WP_003497039.1">
    <property type="nucleotide sequence ID" value="NZ_JAQLGH010000020.1"/>
</dbReference>
<sequence length="243" mass="28903">MNQEEFEKKLLEGVKDFRKCNFKRMEIIEKDLSGCNFEQASFEFCKFESLNLRELCMRGANLYCCNLSRLKVNGGDWRGVRIADSRMSEKRENRWTDFPRPLDFESQIQKCDFKNVNIQMCNIHSHIMNCVFQNVDFEHSDLRRSHFWQVMIKNSKMQRVNLQEMSFTGTITNSLLRESDFRASLIQNSYINKCDMLGGRYRNALIRNVKMERDAIDRSFELAIKENIRYQNVENKGAILREL</sequence>
<dbReference type="InterPro" id="IPR051082">
    <property type="entry name" value="Pentapeptide-BTB/POZ_domain"/>
</dbReference>
<accession>A0AAW6AXR0</accession>
<dbReference type="Proteomes" id="UP001300871">
    <property type="component" value="Unassembled WGS sequence"/>
</dbReference>
<comment type="caution">
    <text evidence="1">The sequence shown here is derived from an EMBL/GenBank/DDBJ whole genome shotgun (WGS) entry which is preliminary data.</text>
</comment>
<dbReference type="EMBL" id="JAQLGM010000018">
    <property type="protein sequence ID" value="MDB2000367.1"/>
    <property type="molecule type" value="Genomic_DNA"/>
</dbReference>
<proteinExistence type="predicted"/>
<dbReference type="PANTHER" id="PTHR14136:SF17">
    <property type="entry name" value="BTB_POZ DOMAIN-CONTAINING PROTEIN KCTD9"/>
    <property type="match status" value="1"/>
</dbReference>